<dbReference type="Proteomes" id="UP000677016">
    <property type="component" value="Unassembled WGS sequence"/>
</dbReference>
<feature type="region of interest" description="Disordered" evidence="7">
    <location>
        <begin position="1"/>
        <end position="28"/>
    </location>
</feature>
<dbReference type="CDD" id="cd05907">
    <property type="entry name" value="VL_LC_FACS_like"/>
    <property type="match status" value="1"/>
</dbReference>
<dbReference type="PANTHER" id="PTHR43272:SF32">
    <property type="entry name" value="AMP-DEPENDENT SYNTHETASE_LIGASE DOMAIN-CONTAINING PROTEIN"/>
    <property type="match status" value="1"/>
</dbReference>
<evidence type="ECO:0000256" key="5">
    <source>
        <dbReference type="ARBA" id="ARBA00024484"/>
    </source>
</evidence>
<comment type="similarity">
    <text evidence="1">Belongs to the ATP-dependent AMP-binding enzyme family.</text>
</comment>
<dbReference type="InterPro" id="IPR020845">
    <property type="entry name" value="AMP-binding_CS"/>
</dbReference>
<organism evidence="9 10">
    <name type="scientific">Phycicoccus avicenniae</name>
    <dbReference type="NCBI Taxonomy" id="2828860"/>
    <lineage>
        <taxon>Bacteria</taxon>
        <taxon>Bacillati</taxon>
        <taxon>Actinomycetota</taxon>
        <taxon>Actinomycetes</taxon>
        <taxon>Micrococcales</taxon>
        <taxon>Intrasporangiaceae</taxon>
        <taxon>Phycicoccus</taxon>
    </lineage>
</organism>
<keyword evidence="10" id="KW-1185">Reference proteome</keyword>
<dbReference type="PROSITE" id="PS00455">
    <property type="entry name" value="AMP_BINDING"/>
    <property type="match status" value="1"/>
</dbReference>
<dbReference type="Gene3D" id="3.40.50.12780">
    <property type="entry name" value="N-terminal domain of ligase-like"/>
    <property type="match status" value="1"/>
</dbReference>
<dbReference type="Gene3D" id="3.30.300.30">
    <property type="match status" value="1"/>
</dbReference>
<evidence type="ECO:0000256" key="6">
    <source>
        <dbReference type="ARBA" id="ARBA00032875"/>
    </source>
</evidence>
<feature type="domain" description="AMP-dependent synthetase/ligase" evidence="8">
    <location>
        <begin position="51"/>
        <end position="448"/>
    </location>
</feature>
<keyword evidence="2" id="KW-0436">Ligase</keyword>
<dbReference type="Pfam" id="PF00501">
    <property type="entry name" value="AMP-binding"/>
    <property type="match status" value="1"/>
</dbReference>
<protein>
    <recommendedName>
        <fullName evidence="6">Acyl-CoA synthetase</fullName>
    </recommendedName>
</protein>
<dbReference type="GO" id="GO:0004467">
    <property type="term" value="F:long-chain fatty acid-CoA ligase activity"/>
    <property type="evidence" value="ECO:0007669"/>
    <property type="project" value="UniProtKB-EC"/>
</dbReference>
<dbReference type="InterPro" id="IPR000873">
    <property type="entry name" value="AMP-dep_synth/lig_dom"/>
</dbReference>
<keyword evidence="3" id="KW-0276">Fatty acid metabolism</keyword>
<reference evidence="9" key="1">
    <citation type="submission" date="2021-04" db="EMBL/GenBank/DDBJ databases">
        <title>Phycicoccus avicenniae sp. nov., a novel endophytic actinomycetes isolated from branch of Avicennia mariana.</title>
        <authorList>
            <person name="Tuo L."/>
        </authorList>
    </citation>
    <scope>NUCLEOTIDE SEQUENCE</scope>
    <source>
        <strain evidence="9">BSK3Z-2</strain>
    </source>
</reference>
<feature type="compositionally biased region" description="Basic residues" evidence="7">
    <location>
        <begin position="1"/>
        <end position="11"/>
    </location>
</feature>
<name>A0A941D7Q5_9MICO</name>
<evidence type="ECO:0000256" key="1">
    <source>
        <dbReference type="ARBA" id="ARBA00006432"/>
    </source>
</evidence>
<evidence type="ECO:0000256" key="3">
    <source>
        <dbReference type="ARBA" id="ARBA00022832"/>
    </source>
</evidence>
<comment type="catalytic activity">
    <reaction evidence="5">
        <text>a long-chain fatty acid + ATP + CoA = a long-chain fatty acyl-CoA + AMP + diphosphate</text>
        <dbReference type="Rhea" id="RHEA:15421"/>
        <dbReference type="ChEBI" id="CHEBI:30616"/>
        <dbReference type="ChEBI" id="CHEBI:33019"/>
        <dbReference type="ChEBI" id="CHEBI:57287"/>
        <dbReference type="ChEBI" id="CHEBI:57560"/>
        <dbReference type="ChEBI" id="CHEBI:83139"/>
        <dbReference type="ChEBI" id="CHEBI:456215"/>
        <dbReference type="EC" id="6.2.1.3"/>
    </reaction>
    <physiologicalReaction direction="left-to-right" evidence="5">
        <dbReference type="Rhea" id="RHEA:15422"/>
    </physiologicalReaction>
</comment>
<comment type="caution">
    <text evidence="9">The sequence shown here is derived from an EMBL/GenBank/DDBJ whole genome shotgun (WGS) entry which is preliminary data.</text>
</comment>
<dbReference type="EMBL" id="JAGSNF010000009">
    <property type="protein sequence ID" value="MBR7743146.1"/>
    <property type="molecule type" value="Genomic_DNA"/>
</dbReference>
<dbReference type="PANTHER" id="PTHR43272">
    <property type="entry name" value="LONG-CHAIN-FATTY-ACID--COA LIGASE"/>
    <property type="match status" value="1"/>
</dbReference>
<dbReference type="InterPro" id="IPR042099">
    <property type="entry name" value="ANL_N_sf"/>
</dbReference>
<evidence type="ECO:0000256" key="7">
    <source>
        <dbReference type="SAM" id="MobiDB-lite"/>
    </source>
</evidence>
<sequence>MARQATRRRGIGCREPVASARRSPTVHETSTPLILPETSEGTLGDVPASLAAKHPARVAFSVQGDGVWTEVTSSTFAAEVDALAKGFVAAGIGTGDVVAIMSRTRYEWTLADFALWAAGAVPVPIYETSSADQVEWILSDTGAVGILVETDAHLATVERVRGKVGSLDHVWVLDHGDVTSLSRDGADVADEELLQQRAGLDRDSLATVIYTSGTTGRPKGVELTHGNFLTLAENTAERIHDVVRVDGAATLLFLPLAHVFARFIEVLAVTAGVRMGHSCDLKTLLDDFAAFRPTFILAVPRVFEKVYNSAEAKAEAGGKGRIFAGAAATAIAWSEALDEGSVPFGLKARHAVFDKLVYGKLRAAMGGQVQYAVSGGAPLGTRLGHFYRGIGINILEGYGLTETTAPATVNVPERMRIGTVGPPLPGTDVKVTDEGEICIRGIGVFRAYRGNEDATSESVKDGWFHTGDLGELDDAGYLRITGRKKEILVTAGGKNVAPAVLEDRLRSHPLVSQCIVVGDGKPFIAALVTLDEEMYPTWAGNHGLDDVPFGKAKDDERVKAAIQDAVDEANTAVSRAESIRAFAILDRDFTEESGHLTPSLKLKRGVVMRDFGDEVDALYGG</sequence>
<evidence type="ECO:0000313" key="10">
    <source>
        <dbReference type="Proteomes" id="UP000677016"/>
    </source>
</evidence>
<evidence type="ECO:0000256" key="4">
    <source>
        <dbReference type="ARBA" id="ARBA00023098"/>
    </source>
</evidence>
<gene>
    <name evidence="9" type="ORF">KC207_07565</name>
</gene>
<dbReference type="InterPro" id="IPR045851">
    <property type="entry name" value="AMP-bd_C_sf"/>
</dbReference>
<dbReference type="Pfam" id="PF23562">
    <property type="entry name" value="AMP-binding_C_3"/>
    <property type="match status" value="1"/>
</dbReference>
<accession>A0A941D7Q5</accession>
<evidence type="ECO:0000259" key="8">
    <source>
        <dbReference type="Pfam" id="PF00501"/>
    </source>
</evidence>
<keyword evidence="4" id="KW-0443">Lipid metabolism</keyword>
<proteinExistence type="inferred from homology"/>
<dbReference type="SUPFAM" id="SSF56801">
    <property type="entry name" value="Acetyl-CoA synthetase-like"/>
    <property type="match status" value="1"/>
</dbReference>
<evidence type="ECO:0000313" key="9">
    <source>
        <dbReference type="EMBL" id="MBR7743146.1"/>
    </source>
</evidence>
<dbReference type="AlphaFoldDB" id="A0A941D7Q5"/>
<dbReference type="GO" id="GO:0016020">
    <property type="term" value="C:membrane"/>
    <property type="evidence" value="ECO:0007669"/>
    <property type="project" value="TreeGrafter"/>
</dbReference>
<evidence type="ECO:0000256" key="2">
    <source>
        <dbReference type="ARBA" id="ARBA00022598"/>
    </source>
</evidence>